<evidence type="ECO:0000256" key="1">
    <source>
        <dbReference type="SAM" id="Phobius"/>
    </source>
</evidence>
<dbReference type="RefSeq" id="XP_012770636.1">
    <property type="nucleotide sequence ID" value="XM_012915182.1"/>
</dbReference>
<dbReference type="InterPro" id="IPR050163">
    <property type="entry name" value="Apolipoprotein_A1/A4/E"/>
</dbReference>
<sequence>MGFLLSIITDVKNDKNLEKYNSKLPEILDKIKLAKYNRKTHFDSSIAAVSQGIRQWVSGVEGKHKAIMTPLENLQLRIKGHISASLRNKPLTDQLKNWQTFAGDYLGNVLDSELALNDVDEYVRHKLDVKIGFVKQAVDTLWNSVNDPAVDQSVKDLSEKFTRQRSGVNERIQTHIQEISEALRKNFISIGSSIEQLRQVKRGQFEYVDKNIRDAIDLSDGIITDINNTFMIHLQKEFTSLKDAIKDFDPDDDDAPIEGITSKFKEKVESVLTQVHDVGNTLSQHLWNLESLIHKADETMTSALTNVAEIINEVTGNKTPNNRVQIENAVQRLAEQMQQYYVDLNKRQLESYAYEAMYALENLGVAVIKLVDDILEQFSSGSTAGIANRSHGHIQTVQEYNKKLKDISRQLIVTAQHISTNNSKPKASYSFSQSNNSSLIQACNDLKKLHVEIEQFDQKNHTPLVSKVATYVAAVKRVLSEIVSTLKTDIRRSMMEFKVLDIKCDNGILQEMINPLHKSLQDASQLSGHLYNQLQGNKRQSRISNRDVSANGSTYVENLHDAYNTFNDIIQGVRRFSSDFMKDKEEIDVLGKRIKEPFDSLVEVIRRESDEPDGLRPILTAFKRTKIDKSGDSSDSLGKLRQEIANLKTKELSANHSGKIRQAIQKVFDTINNDLDKLPTAIDAAQKVAQNVMNCLAKDTEDVQNRINTIAENVKAAEESINSAILRLQTSFDGARDTTSLALPSLQSNLQKRMNQAFNDMEDAIKTMFSKQRQVELVLLQASVATYISQIQAIITADSASGLKGLMNKLSSTFNTKGLKRPNDELQTYANRVKVFCDAFFDDFKDQQDILPVQGKLTPLTGALSALLSTMHSQRHFSAAVSLRLADLQTQLTALTPAKFAEASPLLNVVKAGVRAFHGELAKQYVSRYSGKEITWVKDVERSKTQEKEPTEEALKCGKVFFSCLQTLFDGLHELRENCAGNAAWEHKTISLTETAQHGNTITNPLGRFFQRCGYTVCSGPNKHNGELRNTAECRGGHIHKKLDGDIRGIDGQTYKLVTEYDEKKDEESKQQHGLLKKLFDHLHDYYSVRHLSTFSAKTYPTSVYDMLQWLCGLTYNPVHETLSHDGFSALFEKPEDGEAKHHLIDDMPVELEDADSLEAYPQKITAASLSDALAVVCHYSHDVLTTILGHGHGDGVYACEFNTNNRALMYPSNMDTLLCMICDVVNRLYRQLHFLYNQCQYNTELSGWLDCEYGQGVGGSGWRCNVDQCANQACNQNSGQRANQNGNQRADQRCDQHPKCGVKSPLQSFLEDGLQGFLPHQLKYEKGKVVCSVKDHSGIECITPFGFSSISHRASHRATGQRIVDVLAGYCGNQMSPLTRLCSLFNCVIPTPPKTLGQMFGFYYSLLVDWDDSSKRNAKREAHREAAFNKAVSDADFANPKTTLDMTSLFRSGKHNPSTGDQSSTHLTGDLYALVKCNGNPASDPSHPCGAYLRPLCYDTCAMFSKEHADKYLSWIVYLTETFYTALQKLLEDCQKTCGADSKKCKIGKCKKDCETKAKPLAPSSKHSDACKSIVECGYIRPTFFRYGFIHNNVSSLSGVSGDAHKRTCTDFCTLLQLVTKEGNVLYNIVNNTIPNFFWTIRQKFFWTILALWLLSLLYLLHIMVIRLDLLHIKSHLHSPSSHRIAAQSLLAAGRVNKLNRVFYLQP</sequence>
<dbReference type="KEGG" id="bbig:BBBOND_0003490"/>
<feature type="transmembrane region" description="Helical" evidence="1">
    <location>
        <begin position="1646"/>
        <end position="1667"/>
    </location>
</feature>
<dbReference type="VEuPathDB" id="PiroplasmaDB:BBBOND_0003490"/>
<protein>
    <recommendedName>
        <fullName evidence="3">C3H1-type domain-containing protein</fullName>
    </recommendedName>
</protein>
<organism evidence="2">
    <name type="scientific">Babesia bigemina</name>
    <dbReference type="NCBI Taxonomy" id="5866"/>
    <lineage>
        <taxon>Eukaryota</taxon>
        <taxon>Sar</taxon>
        <taxon>Alveolata</taxon>
        <taxon>Apicomplexa</taxon>
        <taxon>Aconoidasida</taxon>
        <taxon>Piroplasmida</taxon>
        <taxon>Babesiidae</taxon>
        <taxon>Babesia</taxon>
    </lineage>
</organism>
<dbReference type="EMBL" id="LK055119">
    <property type="protein sequence ID" value="CDR71690.1"/>
    <property type="molecule type" value="Genomic_DNA"/>
</dbReference>
<gene>
    <name evidence="2" type="ORF">BBBOND_0003490</name>
</gene>
<dbReference type="GeneID" id="24561911"/>
<reference evidence="2" key="2">
    <citation type="submission" date="2014-06" db="EMBL/GenBank/DDBJ databases">
        <authorList>
            <person name="Aslett M."/>
            <person name="De Silva Nishadi"/>
        </authorList>
    </citation>
    <scope>NUCLEOTIDE SEQUENCE</scope>
    <source>
        <strain evidence="2">Bond</strain>
    </source>
</reference>
<dbReference type="OrthoDB" id="366921at2759"/>
<proteinExistence type="predicted"/>
<reference evidence="2" key="1">
    <citation type="journal article" date="2014" name="Nucleic Acids Res.">
        <title>The evolutionary dynamics of variant antigen genes in Babesia reveal a history of genomic innovation underlying host-parasite interaction.</title>
        <authorList>
            <person name="Jackson A.P."/>
            <person name="Otto T.D."/>
            <person name="Darby A."/>
            <person name="Ramaprasad A."/>
            <person name="Xia D."/>
            <person name="Echaide I.E."/>
            <person name="Farber M."/>
            <person name="Gahlot S."/>
            <person name="Gamble J."/>
            <person name="Gupta D."/>
            <person name="Gupta Y."/>
            <person name="Jackson L."/>
            <person name="Malandrin L."/>
            <person name="Malas T.B."/>
            <person name="Moussa E."/>
            <person name="Nair M."/>
            <person name="Reid AJ."/>
            <person name="Sanders M."/>
            <person name="Sharma J."/>
            <person name="Tracey A."/>
            <person name="Quail M.A."/>
            <person name="Weir W."/>
            <person name="Wastling J.M."/>
            <person name="Hall N."/>
            <person name="Willadsen P."/>
            <person name="Lingelbach K."/>
            <person name="Shiels B."/>
            <person name="Tait A."/>
            <person name="Berriman M."/>
            <person name="Allred D.R."/>
            <person name="Pain A."/>
        </authorList>
    </citation>
    <scope>NUCLEOTIDE SEQUENCE</scope>
    <source>
        <strain evidence="2">Bond</strain>
    </source>
</reference>
<name>A0A061BJL5_BABBI</name>
<keyword evidence="1" id="KW-0812">Transmembrane</keyword>
<accession>A0A061BJL5</accession>
<dbReference type="PANTHER" id="PTHR18976:SF34">
    <property type="entry name" value="LIPID-BINDING PROTEIN"/>
    <property type="match status" value="1"/>
</dbReference>
<dbReference type="PANTHER" id="PTHR18976">
    <property type="entry name" value="APOLIPOPROTEIN"/>
    <property type="match status" value="1"/>
</dbReference>
<evidence type="ECO:0008006" key="3">
    <source>
        <dbReference type="Google" id="ProtNLM"/>
    </source>
</evidence>
<keyword evidence="1" id="KW-0472">Membrane</keyword>
<evidence type="ECO:0000313" key="2">
    <source>
        <dbReference type="EMBL" id="CDR71690.1"/>
    </source>
</evidence>
<keyword evidence="1" id="KW-1133">Transmembrane helix</keyword>